<comment type="similarity">
    <text evidence="2 7">Belongs to the QNG1 protein family.</text>
</comment>
<dbReference type="GO" id="GO:0016787">
    <property type="term" value="F:hydrolase activity"/>
    <property type="evidence" value="ECO:0007669"/>
    <property type="project" value="UniProtKB-KW"/>
</dbReference>
<dbReference type="PROSITE" id="PS50082">
    <property type="entry name" value="WD_REPEATS_2"/>
    <property type="match status" value="1"/>
</dbReference>
<keyword evidence="1 7" id="KW-0378">Hydrolase</keyword>
<comment type="catalytic activity">
    <reaction evidence="5 7">
        <text>queuosine 5'-phosphate + H2O = queuine + D-ribose 5-phosphate</text>
        <dbReference type="Rhea" id="RHEA:75387"/>
        <dbReference type="ChEBI" id="CHEBI:15377"/>
        <dbReference type="ChEBI" id="CHEBI:17433"/>
        <dbReference type="ChEBI" id="CHEBI:78346"/>
        <dbReference type="ChEBI" id="CHEBI:194371"/>
    </reaction>
    <physiologicalReaction direction="left-to-right" evidence="5 7">
        <dbReference type="Rhea" id="RHEA:75388"/>
    </physiologicalReaction>
</comment>
<dbReference type="Proteomes" id="UP000239649">
    <property type="component" value="Unassembled WGS sequence"/>
</dbReference>
<evidence type="ECO:0000256" key="6">
    <source>
        <dbReference type="PROSITE-ProRule" id="PRU00221"/>
    </source>
</evidence>
<keyword evidence="6" id="KW-0853">WD repeat</keyword>
<sequence length="329" mass="36236">MAAPQAEEQNPCALVRSSAEAICAGATLVTIDDEAVQRLAASLDADALLAGAFDHSLHFWDIDKPELVAQYLLAVDALNYCFWPDGELEYEHLAGGLRAALQADPQALDAARLARIDGPGVRLLLRWPRPLPLEEERARLLREVGAVLLEQHGGQAGNLVRAAGGSAVQLVRLVTAAFPGFRDHAVHEGRQFFFYKRAQIFVGDMWGCFRGQGLGAFHDIGQLTMFADYRVPVVLRELGVLRYTPELAAAVDARRVLPAGGRQEAEIRGATVAAVERLRAALEARLLSEGRADAAGAVNSVQLDWWLWEEGERQRREHRPHHRTLTVFY</sequence>
<evidence type="ECO:0000256" key="1">
    <source>
        <dbReference type="ARBA" id="ARBA00022801"/>
    </source>
</evidence>
<dbReference type="InterPro" id="IPR001680">
    <property type="entry name" value="WD40_rpt"/>
</dbReference>
<protein>
    <recommendedName>
        <fullName evidence="3 7">Queuosine 5'-phosphate N-glycosylase/hydrolase</fullName>
        <ecNumber evidence="7">3.2.2.-</ecNumber>
    </recommendedName>
    <alternativeName>
        <fullName evidence="4 7">Queuosine-nucleotide N-glycosylase/hydrolase</fullName>
    </alternativeName>
</protein>
<dbReference type="STRING" id="554055.A0A2P6VRA9"/>
<gene>
    <name evidence="8" type="primary">g542</name>
    <name evidence="8" type="ORF">C2E20_0542</name>
</gene>
<feature type="repeat" description="WD" evidence="6">
    <location>
        <begin position="29"/>
        <end position="70"/>
    </location>
</feature>
<evidence type="ECO:0000256" key="5">
    <source>
        <dbReference type="ARBA" id="ARBA00048204"/>
    </source>
</evidence>
<dbReference type="Pfam" id="PF10343">
    <property type="entry name" value="Q_salvage"/>
    <property type="match status" value="1"/>
</dbReference>
<dbReference type="InterPro" id="IPR019438">
    <property type="entry name" value="Q_salvage"/>
</dbReference>
<evidence type="ECO:0000256" key="4">
    <source>
        <dbReference type="ARBA" id="ARBA00035393"/>
    </source>
</evidence>
<dbReference type="InterPro" id="IPR019775">
    <property type="entry name" value="WD40_repeat_CS"/>
</dbReference>
<dbReference type="AlphaFoldDB" id="A0A2P6VRA9"/>
<evidence type="ECO:0000256" key="3">
    <source>
        <dbReference type="ARBA" id="ARBA00035306"/>
    </source>
</evidence>
<dbReference type="OrthoDB" id="416777at2759"/>
<dbReference type="EMBL" id="LHPF02000001">
    <property type="protein sequence ID" value="PSC76624.1"/>
    <property type="molecule type" value="Genomic_DNA"/>
</dbReference>
<dbReference type="EC" id="3.2.2.-" evidence="7"/>
<evidence type="ECO:0000313" key="9">
    <source>
        <dbReference type="Proteomes" id="UP000239649"/>
    </source>
</evidence>
<dbReference type="GO" id="GO:0006400">
    <property type="term" value="P:tRNA modification"/>
    <property type="evidence" value="ECO:0007669"/>
    <property type="project" value="TreeGrafter"/>
</dbReference>
<evidence type="ECO:0000256" key="2">
    <source>
        <dbReference type="ARBA" id="ARBA00035119"/>
    </source>
</evidence>
<comment type="caution">
    <text evidence="8">The sequence shown here is derived from an EMBL/GenBank/DDBJ whole genome shotgun (WGS) entry which is preliminary data.</text>
</comment>
<name>A0A2P6VRA9_9CHLO</name>
<evidence type="ECO:0000313" key="8">
    <source>
        <dbReference type="EMBL" id="PSC76624.1"/>
    </source>
</evidence>
<organism evidence="8 9">
    <name type="scientific">Micractinium conductrix</name>
    <dbReference type="NCBI Taxonomy" id="554055"/>
    <lineage>
        <taxon>Eukaryota</taxon>
        <taxon>Viridiplantae</taxon>
        <taxon>Chlorophyta</taxon>
        <taxon>core chlorophytes</taxon>
        <taxon>Trebouxiophyceae</taxon>
        <taxon>Chlorellales</taxon>
        <taxon>Chlorellaceae</taxon>
        <taxon>Chlorella clade</taxon>
        <taxon>Micractinium</taxon>
    </lineage>
</organism>
<accession>A0A2P6VRA9</accession>
<dbReference type="PANTHER" id="PTHR21314:SF0">
    <property type="entry name" value="QUEUOSINE 5'-PHOSPHATE N-GLYCOSYLASE_HYDROLASE"/>
    <property type="match status" value="1"/>
</dbReference>
<evidence type="ECO:0000256" key="7">
    <source>
        <dbReference type="RuleBase" id="RU365002"/>
    </source>
</evidence>
<proteinExistence type="inferred from homology"/>
<comment type="function">
    <text evidence="7">Catalyzes the hydrolysis of queuosine 5'-phosphate, releasing the nucleobase queuine (q). Is required for salvage of queuine from exogenous queuosine (Q) that is imported and then converted to queuosine 5'-phosphate intracellularly.</text>
</comment>
<dbReference type="PROSITE" id="PS00678">
    <property type="entry name" value="WD_REPEATS_1"/>
    <property type="match status" value="1"/>
</dbReference>
<keyword evidence="9" id="KW-1185">Reference proteome</keyword>
<reference evidence="8 9" key="1">
    <citation type="journal article" date="2018" name="Plant J.">
        <title>Genome sequences of Chlorella sorokiniana UTEX 1602 and Micractinium conductrix SAG 241.80: implications to maltose excretion by a green alga.</title>
        <authorList>
            <person name="Arriola M.B."/>
            <person name="Velmurugan N."/>
            <person name="Zhang Y."/>
            <person name="Plunkett M.H."/>
            <person name="Hondzo H."/>
            <person name="Barney B.M."/>
        </authorList>
    </citation>
    <scope>NUCLEOTIDE SEQUENCE [LARGE SCALE GENOMIC DNA]</scope>
    <source>
        <strain evidence="8 9">SAG 241.80</strain>
    </source>
</reference>
<dbReference type="PANTHER" id="PTHR21314">
    <property type="entry name" value="QUEUOSINE 5'-PHOSPHATE N-GLYCOSYLASE_HYDROLASE-RELATED"/>
    <property type="match status" value="1"/>
</dbReference>